<sequence>MHRNVSFKTFYDLRHHLWEDSGITTGMYLKELIKDKNYARFGTSVAPMDDALILCCIDISRTYYELDLKIRDEEEGFELSLLHEFVGGLCRSLSATIHLKQLAAGKTRKSHGQNPDVNQHGGKSAERFRHIRVSAACRCAGKDEGGQKKRRACAERKADGVRQGKLKAFQHIRHGKHHGVNRRRGQELPVFSVKL</sequence>
<dbReference type="GO" id="GO:0000105">
    <property type="term" value="P:L-histidine biosynthetic process"/>
    <property type="evidence" value="ECO:0007669"/>
    <property type="project" value="UniProtKB-KW"/>
</dbReference>
<organism evidence="5">
    <name type="scientific">bioreactor metagenome</name>
    <dbReference type="NCBI Taxonomy" id="1076179"/>
    <lineage>
        <taxon>unclassified sequences</taxon>
        <taxon>metagenomes</taxon>
        <taxon>ecological metagenomes</taxon>
    </lineage>
</organism>
<feature type="region of interest" description="Disordered" evidence="4">
    <location>
        <begin position="104"/>
        <end position="125"/>
    </location>
</feature>
<evidence type="ECO:0000256" key="2">
    <source>
        <dbReference type="ARBA" id="ARBA00023102"/>
    </source>
</evidence>
<evidence type="ECO:0000313" key="5">
    <source>
        <dbReference type="EMBL" id="MPN47056.1"/>
    </source>
</evidence>
<keyword evidence="2" id="KW-0368">Histidine biosynthesis</keyword>
<keyword evidence="1" id="KW-0028">Amino-acid biosynthesis</keyword>
<accession>A0A645I826</accession>
<evidence type="ECO:0000256" key="4">
    <source>
        <dbReference type="SAM" id="MobiDB-lite"/>
    </source>
</evidence>
<dbReference type="InterPro" id="IPR038494">
    <property type="entry name" value="IGPD_sf"/>
</dbReference>
<dbReference type="InterPro" id="IPR000807">
    <property type="entry name" value="ImidazoleglycerolP_deHydtase"/>
</dbReference>
<keyword evidence="3 5" id="KW-0456">Lyase</keyword>
<dbReference type="AlphaFoldDB" id="A0A645I826"/>
<dbReference type="GO" id="GO:0004424">
    <property type="term" value="F:imidazoleglycerol-phosphate dehydratase activity"/>
    <property type="evidence" value="ECO:0007669"/>
    <property type="project" value="UniProtKB-EC"/>
</dbReference>
<proteinExistence type="predicted"/>
<evidence type="ECO:0000256" key="3">
    <source>
        <dbReference type="ARBA" id="ARBA00023239"/>
    </source>
</evidence>
<dbReference type="Gene3D" id="3.30.230.40">
    <property type="entry name" value="Imidazole glycerol phosphate dehydratase, domain 1"/>
    <property type="match status" value="1"/>
</dbReference>
<name>A0A645I826_9ZZZZ</name>
<gene>
    <name evidence="5" type="primary">hisB_43</name>
    <name evidence="5" type="ORF">SDC9_194656</name>
</gene>
<dbReference type="PANTHER" id="PTHR23133:SF2">
    <property type="entry name" value="IMIDAZOLEGLYCEROL-PHOSPHATE DEHYDRATASE"/>
    <property type="match status" value="1"/>
</dbReference>
<dbReference type="EMBL" id="VSSQ01108243">
    <property type="protein sequence ID" value="MPN47056.1"/>
    <property type="molecule type" value="Genomic_DNA"/>
</dbReference>
<protein>
    <submittedName>
        <fullName evidence="5">Imidazoleglycerol-phosphate dehydratase</fullName>
        <ecNumber evidence="5">4.2.1.19</ecNumber>
    </submittedName>
</protein>
<dbReference type="PANTHER" id="PTHR23133">
    <property type="entry name" value="IMIDAZOLEGLYCEROL-PHOSPHATE DEHYDRATASE HIS7"/>
    <property type="match status" value="1"/>
</dbReference>
<dbReference type="Pfam" id="PF00475">
    <property type="entry name" value="IGPD"/>
    <property type="match status" value="1"/>
</dbReference>
<evidence type="ECO:0000256" key="1">
    <source>
        <dbReference type="ARBA" id="ARBA00022605"/>
    </source>
</evidence>
<comment type="caution">
    <text evidence="5">The sequence shown here is derived from an EMBL/GenBank/DDBJ whole genome shotgun (WGS) entry which is preliminary data.</text>
</comment>
<dbReference type="SUPFAM" id="SSF54211">
    <property type="entry name" value="Ribosomal protein S5 domain 2-like"/>
    <property type="match status" value="1"/>
</dbReference>
<dbReference type="InterPro" id="IPR020568">
    <property type="entry name" value="Ribosomal_Su5_D2-typ_SF"/>
</dbReference>
<dbReference type="EC" id="4.2.1.19" evidence="5"/>
<reference evidence="5" key="1">
    <citation type="submission" date="2019-08" db="EMBL/GenBank/DDBJ databases">
        <authorList>
            <person name="Kucharzyk K."/>
            <person name="Murdoch R.W."/>
            <person name="Higgins S."/>
            <person name="Loffler F."/>
        </authorList>
    </citation>
    <scope>NUCLEOTIDE SEQUENCE</scope>
</reference>